<proteinExistence type="predicted"/>
<dbReference type="Proteomes" id="UP000570010">
    <property type="component" value="Unassembled WGS sequence"/>
</dbReference>
<protein>
    <submittedName>
        <fullName evidence="2">Uncharacterized protein</fullName>
    </submittedName>
</protein>
<dbReference type="RefSeq" id="WP_163243616.1">
    <property type="nucleotide sequence ID" value="NZ_JAAIWN010000109.1"/>
</dbReference>
<dbReference type="Proteomes" id="UP000472971">
    <property type="component" value="Unassembled WGS sequence"/>
</dbReference>
<organism evidence="2 3">
    <name type="scientific">Bacillus aquiflavi</name>
    <dbReference type="NCBI Taxonomy" id="2672567"/>
    <lineage>
        <taxon>Bacteria</taxon>
        <taxon>Bacillati</taxon>
        <taxon>Bacillota</taxon>
        <taxon>Bacilli</taxon>
        <taxon>Bacillales</taxon>
        <taxon>Bacillaceae</taxon>
        <taxon>Bacillus</taxon>
    </lineage>
</organism>
<reference evidence="2 3" key="1">
    <citation type="submission" date="2020-02" db="EMBL/GenBank/DDBJ databases">
        <title>Bacillus aquiflavi sp. nov., isolated from yellow water of strong flavor Chinese baijiu in Yibin region of China.</title>
        <authorList>
            <person name="Xie J."/>
        </authorList>
    </citation>
    <scope>NUCLEOTIDE SEQUENCE [LARGE SCALE GENOMIC DNA]</scope>
    <source>
        <strain evidence="2 3">3H-10</strain>
    </source>
</reference>
<evidence type="ECO:0000313" key="4">
    <source>
        <dbReference type="Proteomes" id="UP000570010"/>
    </source>
</evidence>
<dbReference type="AlphaFoldDB" id="A0A6B3VY74"/>
<gene>
    <name evidence="2" type="ORF">G4D64_17570</name>
    <name evidence="1" type="ORF">H1Z61_17610</name>
</gene>
<sequence>MNPIRTLKNKIKNNDYTLEDLENGLSYKNEFLLYLIMFEIAKKKLVSDKIIESLKDLVNGHEEISDRGVGNFTMRVVACATLKKLGYENEYNIMENEKKQWVDAILSDKVWKDI</sequence>
<reference evidence="1 4" key="2">
    <citation type="submission" date="2020-07" db="EMBL/GenBank/DDBJ databases">
        <authorList>
            <person name="Feng H."/>
        </authorList>
    </citation>
    <scope>NUCLEOTIDE SEQUENCE [LARGE SCALE GENOMIC DNA]</scope>
    <source>
        <strain evidence="4">s-12</strain>
        <strain evidence="1">S-12</strain>
    </source>
</reference>
<dbReference type="EMBL" id="JAAIWN010000109">
    <property type="protein sequence ID" value="NEY83220.1"/>
    <property type="molecule type" value="Genomic_DNA"/>
</dbReference>
<evidence type="ECO:0000313" key="3">
    <source>
        <dbReference type="Proteomes" id="UP000472971"/>
    </source>
</evidence>
<name>A0A6B3VY74_9BACI</name>
<dbReference type="EMBL" id="JACEIO010000104">
    <property type="protein sequence ID" value="MBA4538860.1"/>
    <property type="molecule type" value="Genomic_DNA"/>
</dbReference>
<keyword evidence="3" id="KW-1185">Reference proteome</keyword>
<evidence type="ECO:0000313" key="1">
    <source>
        <dbReference type="EMBL" id="MBA4538860.1"/>
    </source>
</evidence>
<accession>A0A6B3VY74</accession>
<comment type="caution">
    <text evidence="2">The sequence shown here is derived from an EMBL/GenBank/DDBJ whole genome shotgun (WGS) entry which is preliminary data.</text>
</comment>
<evidence type="ECO:0000313" key="2">
    <source>
        <dbReference type="EMBL" id="NEY83220.1"/>
    </source>
</evidence>